<comment type="caution">
    <text evidence="2">The sequence shown here is derived from an EMBL/GenBank/DDBJ whole genome shotgun (WGS) entry which is preliminary data.</text>
</comment>
<dbReference type="Pfam" id="PF03412">
    <property type="entry name" value="Peptidase_C39"/>
    <property type="match status" value="1"/>
</dbReference>
<dbReference type="AlphaFoldDB" id="A0A1F6GUS6"/>
<sequence>MPFSTSPRRLNLKMTRQPDDVTCGPTCLQSIYDYYGDNISLEQVIREVPMLRGGGTLAANLGYHALHRGYQATIYSFNLVLFDPSWAGLGTEDLLDKLDRQQRLKDSPKFNAATKAYKNFLTAGGQLRLDDITPDLILNYLNHKVPILTGLSATFLYRAKRENPVTNEPDDIKGEPVGHFVLLSGFDPLTRKLEITDPYHPNPVSTSQSYEVTLEHLVNAILLGVLTYDANLLILKKP</sequence>
<gene>
    <name evidence="2" type="ORF">A2557_04995</name>
</gene>
<accession>A0A1F6GUS6</accession>
<dbReference type="GO" id="GO:0016020">
    <property type="term" value="C:membrane"/>
    <property type="evidence" value="ECO:0007669"/>
    <property type="project" value="InterPro"/>
</dbReference>
<protein>
    <recommendedName>
        <fullName evidence="1">Peptidase C39 domain-containing protein</fullName>
    </recommendedName>
</protein>
<feature type="domain" description="Peptidase C39" evidence="1">
    <location>
        <begin position="13"/>
        <end position="73"/>
    </location>
</feature>
<dbReference type="EMBL" id="MFNF01000027">
    <property type="protein sequence ID" value="OGH01932.1"/>
    <property type="molecule type" value="Genomic_DNA"/>
</dbReference>
<proteinExistence type="predicted"/>
<evidence type="ECO:0000313" key="3">
    <source>
        <dbReference type="Proteomes" id="UP000177583"/>
    </source>
</evidence>
<organism evidence="2 3">
    <name type="scientific">Candidatus Lambdaproteobacteria bacterium RIFOXYD2_FULL_56_26</name>
    <dbReference type="NCBI Taxonomy" id="1817773"/>
    <lineage>
        <taxon>Bacteria</taxon>
        <taxon>Pseudomonadati</taxon>
        <taxon>Pseudomonadota</taxon>
        <taxon>Candidatus Lambdaproteobacteria</taxon>
    </lineage>
</organism>
<evidence type="ECO:0000313" key="2">
    <source>
        <dbReference type="EMBL" id="OGH01932.1"/>
    </source>
</evidence>
<dbReference type="Gene3D" id="3.90.70.10">
    <property type="entry name" value="Cysteine proteinases"/>
    <property type="match status" value="1"/>
</dbReference>
<dbReference type="GO" id="GO:0005524">
    <property type="term" value="F:ATP binding"/>
    <property type="evidence" value="ECO:0007669"/>
    <property type="project" value="InterPro"/>
</dbReference>
<dbReference type="GO" id="GO:0006508">
    <property type="term" value="P:proteolysis"/>
    <property type="evidence" value="ECO:0007669"/>
    <property type="project" value="InterPro"/>
</dbReference>
<name>A0A1F6GUS6_9PROT</name>
<dbReference type="GO" id="GO:0008233">
    <property type="term" value="F:peptidase activity"/>
    <property type="evidence" value="ECO:0007669"/>
    <property type="project" value="InterPro"/>
</dbReference>
<evidence type="ECO:0000259" key="1">
    <source>
        <dbReference type="Pfam" id="PF03412"/>
    </source>
</evidence>
<dbReference type="Proteomes" id="UP000177583">
    <property type="component" value="Unassembled WGS sequence"/>
</dbReference>
<dbReference type="InterPro" id="IPR005074">
    <property type="entry name" value="Peptidase_C39"/>
</dbReference>
<reference evidence="2 3" key="1">
    <citation type="journal article" date="2016" name="Nat. Commun.">
        <title>Thousands of microbial genomes shed light on interconnected biogeochemical processes in an aquifer system.</title>
        <authorList>
            <person name="Anantharaman K."/>
            <person name="Brown C.T."/>
            <person name="Hug L.A."/>
            <person name="Sharon I."/>
            <person name="Castelle C.J."/>
            <person name="Probst A.J."/>
            <person name="Thomas B.C."/>
            <person name="Singh A."/>
            <person name="Wilkins M.J."/>
            <person name="Karaoz U."/>
            <person name="Brodie E.L."/>
            <person name="Williams K.H."/>
            <person name="Hubbard S.S."/>
            <person name="Banfield J.F."/>
        </authorList>
    </citation>
    <scope>NUCLEOTIDE SEQUENCE [LARGE SCALE GENOMIC DNA]</scope>
</reference>